<name>A0A6P6XXY6_DERPT</name>
<protein>
    <submittedName>
        <fullName evidence="3">Uncharacterized protein LOC113791248</fullName>
    </submittedName>
</protein>
<gene>
    <name evidence="3" type="primary">LOC113791248</name>
</gene>
<keyword evidence="1" id="KW-0812">Transmembrane</keyword>
<feature type="transmembrane region" description="Helical" evidence="1">
    <location>
        <begin position="137"/>
        <end position="157"/>
    </location>
</feature>
<dbReference type="Proteomes" id="UP000515146">
    <property type="component" value="Unplaced"/>
</dbReference>
<reference evidence="3" key="1">
    <citation type="submission" date="2025-08" db="UniProtKB">
        <authorList>
            <consortium name="RefSeq"/>
        </authorList>
    </citation>
    <scope>IDENTIFICATION</scope>
    <source>
        <strain evidence="3">Airmid</strain>
    </source>
</reference>
<organism evidence="2 3">
    <name type="scientific">Dermatophagoides pteronyssinus</name>
    <name type="common">European house dust mite</name>
    <dbReference type="NCBI Taxonomy" id="6956"/>
    <lineage>
        <taxon>Eukaryota</taxon>
        <taxon>Metazoa</taxon>
        <taxon>Ecdysozoa</taxon>
        <taxon>Arthropoda</taxon>
        <taxon>Chelicerata</taxon>
        <taxon>Arachnida</taxon>
        <taxon>Acari</taxon>
        <taxon>Acariformes</taxon>
        <taxon>Sarcoptiformes</taxon>
        <taxon>Astigmata</taxon>
        <taxon>Psoroptidia</taxon>
        <taxon>Analgoidea</taxon>
        <taxon>Pyroglyphidae</taxon>
        <taxon>Dermatophagoidinae</taxon>
        <taxon>Dermatophagoides</taxon>
    </lineage>
</organism>
<accession>A0A6P6XXY6</accession>
<evidence type="ECO:0000256" key="1">
    <source>
        <dbReference type="SAM" id="Phobius"/>
    </source>
</evidence>
<dbReference type="AlphaFoldDB" id="A0A6P6XXY6"/>
<sequence length="251" mass="28927">MNNVCMAYSFISFILHGIPNNQTEWDIVRYPYKSVYGLPKSLNCDESIRNSFYECEKSSHHTWKITVDDYFYETKELCCFIMETMNCESNVAKKCNEQYSKKLESNTRDTFKKVCDKIVGSNYGWHCWWTEERQIKAGIVASIIVLAIIVICAYTGYRIYNDKKITKSPNPMGPEKVELPPTTTNIKPKSIKTIQREIMNDLYPMSIETPPPTPPPTSLSSSTAFQFSSNNFDNIIDQTNIANNISQIWIN</sequence>
<keyword evidence="1" id="KW-0472">Membrane</keyword>
<dbReference type="OrthoDB" id="6510628at2759"/>
<dbReference type="InParanoid" id="A0A6P6XXY6"/>
<evidence type="ECO:0000313" key="3">
    <source>
        <dbReference type="RefSeq" id="XP_027196799.1"/>
    </source>
</evidence>
<evidence type="ECO:0000313" key="2">
    <source>
        <dbReference type="Proteomes" id="UP000515146"/>
    </source>
</evidence>
<dbReference type="KEGG" id="dpte:113791248"/>
<keyword evidence="2" id="KW-1185">Reference proteome</keyword>
<dbReference type="RefSeq" id="XP_027196799.1">
    <property type="nucleotide sequence ID" value="XM_027340998.1"/>
</dbReference>
<keyword evidence="1" id="KW-1133">Transmembrane helix</keyword>
<proteinExistence type="predicted"/>